<dbReference type="RefSeq" id="WP_010382756.1">
    <property type="nucleotide sequence ID" value="NZ_AHCD03000027.1"/>
</dbReference>
<dbReference type="AlphaFoldDB" id="A0A8T0CBQ7"/>
<dbReference type="Proteomes" id="UP000016480">
    <property type="component" value="Unassembled WGS sequence"/>
</dbReference>
<sequence length="76" mass="8174">MNFYEQPSGRGMEICVGLVLLFIALVFTALIGVVLANSAFGFIAVLGSLALALCSWWFGKLGCRLVFNKPRKGGGY</sequence>
<gene>
    <name evidence="2" type="ORF">PRUB_a2709</name>
</gene>
<feature type="transmembrane region" description="Helical" evidence="1">
    <location>
        <begin position="39"/>
        <end position="59"/>
    </location>
</feature>
<keyword evidence="1" id="KW-1133">Transmembrane helix</keyword>
<comment type="caution">
    <text evidence="2">The sequence shown here is derived from an EMBL/GenBank/DDBJ whole genome shotgun (WGS) entry which is preliminary data.</text>
</comment>
<keyword evidence="1" id="KW-0472">Membrane</keyword>
<dbReference type="EMBL" id="AHCD03000027">
    <property type="protein sequence ID" value="KAF7788129.1"/>
    <property type="molecule type" value="Genomic_DNA"/>
</dbReference>
<accession>A0A8T0CBQ7</accession>
<protein>
    <submittedName>
        <fullName evidence="2">Uncharacterized protein</fullName>
    </submittedName>
</protein>
<reference evidence="2 3" key="1">
    <citation type="journal article" date="2012" name="J. Bacteriol.">
        <title>Genome sequence of the cycloprodigiosin-producing bacterial strain Pseudoalteromonas rubra ATCC 29570(T).</title>
        <authorList>
            <person name="Xie B.B."/>
            <person name="Shu Y.L."/>
            <person name="Qin Q.L."/>
            <person name="Rong J.C."/>
            <person name="Zhang X.Y."/>
            <person name="Chen X.L."/>
            <person name="Zhou B.C."/>
            <person name="Zhang Y.Z."/>
        </authorList>
    </citation>
    <scope>NUCLEOTIDE SEQUENCE [LARGE SCALE GENOMIC DNA]</scope>
    <source>
        <strain evidence="2 3">DSM 6842</strain>
    </source>
</reference>
<evidence type="ECO:0000256" key="1">
    <source>
        <dbReference type="SAM" id="Phobius"/>
    </source>
</evidence>
<proteinExistence type="predicted"/>
<evidence type="ECO:0000313" key="3">
    <source>
        <dbReference type="Proteomes" id="UP000016480"/>
    </source>
</evidence>
<keyword evidence="1" id="KW-0812">Transmembrane</keyword>
<name>A0A8T0CBQ7_9GAMM</name>
<feature type="transmembrane region" description="Helical" evidence="1">
    <location>
        <begin position="12"/>
        <end position="33"/>
    </location>
</feature>
<evidence type="ECO:0000313" key="2">
    <source>
        <dbReference type="EMBL" id="KAF7788129.1"/>
    </source>
</evidence>
<dbReference type="GeneID" id="61356968"/>
<organism evidence="2 3">
    <name type="scientific">Pseudoalteromonas rubra</name>
    <dbReference type="NCBI Taxonomy" id="43658"/>
    <lineage>
        <taxon>Bacteria</taxon>
        <taxon>Pseudomonadati</taxon>
        <taxon>Pseudomonadota</taxon>
        <taxon>Gammaproteobacteria</taxon>
        <taxon>Alteromonadales</taxon>
        <taxon>Pseudoalteromonadaceae</taxon>
        <taxon>Pseudoalteromonas</taxon>
    </lineage>
</organism>